<dbReference type="RefSeq" id="WP_149505054.1">
    <property type="nucleotide sequence ID" value="NZ_CP035708.1"/>
</dbReference>
<dbReference type="InterPro" id="IPR039420">
    <property type="entry name" value="WalR-like"/>
</dbReference>
<sequence>MRLLLLEDDPILGEGLRDFLRVEGHGVDWFQRLGDAMLMAGEPYDALLVDWQLPDGSGIDWVRTLRRRGLSTPILMLTARDRLGDRINGLDAGADDYLVKPFEPEEMAARLRAVCRRSAGSASDLRRIGAVEIELSGRTARLEGRRVELTAREWAVLEALVLRAGRIVSKTDLDALVLGNDAEVVSNALEVHISALRRKLGRELIETVRGMGYRLATT</sequence>
<dbReference type="Gene3D" id="6.10.250.690">
    <property type="match status" value="1"/>
</dbReference>
<evidence type="ECO:0000256" key="3">
    <source>
        <dbReference type="PROSITE-ProRule" id="PRU01091"/>
    </source>
</evidence>
<dbReference type="CDD" id="cd17624">
    <property type="entry name" value="REC_OmpR_PmrA-like"/>
    <property type="match status" value="1"/>
</dbReference>
<name>A0A5C1Q4W2_9BURK</name>
<evidence type="ECO:0000313" key="8">
    <source>
        <dbReference type="Proteomes" id="UP000323522"/>
    </source>
</evidence>
<dbReference type="InterPro" id="IPR001789">
    <property type="entry name" value="Sig_transdc_resp-reg_receiver"/>
</dbReference>
<dbReference type="Pfam" id="PF00486">
    <property type="entry name" value="Trans_reg_C"/>
    <property type="match status" value="1"/>
</dbReference>
<dbReference type="SUPFAM" id="SSF52172">
    <property type="entry name" value="CheY-like"/>
    <property type="match status" value="1"/>
</dbReference>
<keyword evidence="2" id="KW-0597">Phosphoprotein</keyword>
<keyword evidence="9" id="KW-1185">Reference proteome</keyword>
<dbReference type="PANTHER" id="PTHR48111:SF36">
    <property type="entry name" value="TRANSCRIPTIONAL REGULATORY PROTEIN CUTR"/>
    <property type="match status" value="1"/>
</dbReference>
<evidence type="ECO:0000259" key="4">
    <source>
        <dbReference type="PROSITE" id="PS50110"/>
    </source>
</evidence>
<dbReference type="GO" id="GO:0032993">
    <property type="term" value="C:protein-DNA complex"/>
    <property type="evidence" value="ECO:0007669"/>
    <property type="project" value="TreeGrafter"/>
</dbReference>
<dbReference type="GO" id="GO:0000976">
    <property type="term" value="F:transcription cis-regulatory region binding"/>
    <property type="evidence" value="ECO:0007669"/>
    <property type="project" value="TreeGrafter"/>
</dbReference>
<dbReference type="GO" id="GO:0000156">
    <property type="term" value="F:phosphorelay response regulator activity"/>
    <property type="evidence" value="ECO:0007669"/>
    <property type="project" value="TreeGrafter"/>
</dbReference>
<dbReference type="Gene3D" id="3.40.50.2300">
    <property type="match status" value="1"/>
</dbReference>
<dbReference type="PROSITE" id="PS50110">
    <property type="entry name" value="RESPONSE_REGULATORY"/>
    <property type="match status" value="1"/>
</dbReference>
<feature type="modified residue" description="4-aspartylphosphate" evidence="2">
    <location>
        <position position="50"/>
    </location>
</feature>
<evidence type="ECO:0000256" key="2">
    <source>
        <dbReference type="PROSITE-ProRule" id="PRU00169"/>
    </source>
</evidence>
<dbReference type="Proteomes" id="UP000323522">
    <property type="component" value="Chromosome"/>
</dbReference>
<dbReference type="Proteomes" id="UP001549111">
    <property type="component" value="Unassembled WGS sequence"/>
</dbReference>
<proteinExistence type="predicted"/>
<organism evidence="7 8">
    <name type="scientific">Sphaerotilus sulfidivorans</name>
    <dbReference type="NCBI Taxonomy" id="639200"/>
    <lineage>
        <taxon>Bacteria</taxon>
        <taxon>Pseudomonadati</taxon>
        <taxon>Pseudomonadota</taxon>
        <taxon>Betaproteobacteria</taxon>
        <taxon>Burkholderiales</taxon>
        <taxon>Sphaerotilaceae</taxon>
        <taxon>Sphaerotilus</taxon>
    </lineage>
</organism>
<dbReference type="Gene3D" id="1.10.10.10">
    <property type="entry name" value="Winged helix-like DNA-binding domain superfamily/Winged helix DNA-binding domain"/>
    <property type="match status" value="1"/>
</dbReference>
<dbReference type="PROSITE" id="PS51755">
    <property type="entry name" value="OMPR_PHOB"/>
    <property type="match status" value="1"/>
</dbReference>
<evidence type="ECO:0000256" key="1">
    <source>
        <dbReference type="ARBA" id="ARBA00023125"/>
    </source>
</evidence>
<dbReference type="GO" id="GO:0005829">
    <property type="term" value="C:cytosol"/>
    <property type="evidence" value="ECO:0007669"/>
    <property type="project" value="TreeGrafter"/>
</dbReference>
<dbReference type="OrthoDB" id="9802426at2"/>
<dbReference type="InterPro" id="IPR001867">
    <property type="entry name" value="OmpR/PhoB-type_DNA-bd"/>
</dbReference>
<dbReference type="InterPro" id="IPR036388">
    <property type="entry name" value="WH-like_DNA-bd_sf"/>
</dbReference>
<dbReference type="KEGG" id="snn:EWH46_17800"/>
<feature type="DNA-binding region" description="OmpR/PhoB-type" evidence="3">
    <location>
        <begin position="123"/>
        <end position="217"/>
    </location>
</feature>
<protein>
    <submittedName>
        <fullName evidence="7">Response regulator transcription factor</fullName>
    </submittedName>
    <submittedName>
        <fullName evidence="6">Two-component system OmpR family response regulator</fullName>
    </submittedName>
</protein>
<feature type="domain" description="OmpR/PhoB-type" evidence="5">
    <location>
        <begin position="123"/>
        <end position="217"/>
    </location>
</feature>
<evidence type="ECO:0000313" key="7">
    <source>
        <dbReference type="EMBL" id="QEN02428.1"/>
    </source>
</evidence>
<feature type="domain" description="Response regulatory" evidence="4">
    <location>
        <begin position="2"/>
        <end position="115"/>
    </location>
</feature>
<reference evidence="6 9" key="2">
    <citation type="submission" date="2024-06" db="EMBL/GenBank/DDBJ databases">
        <title>Genomic Encyclopedia of Type Strains, Phase IV (KMG-IV): sequencing the most valuable type-strain genomes for metagenomic binning, comparative biology and taxonomic classification.</title>
        <authorList>
            <person name="Goeker M."/>
        </authorList>
    </citation>
    <scope>NUCLEOTIDE SEQUENCE [LARGE SCALE GENOMIC DNA]</scope>
    <source>
        <strain evidence="6 9">D-501</strain>
    </source>
</reference>
<dbReference type="PANTHER" id="PTHR48111">
    <property type="entry name" value="REGULATOR OF RPOS"/>
    <property type="match status" value="1"/>
</dbReference>
<reference evidence="7 8" key="1">
    <citation type="submission" date="2019-02" db="EMBL/GenBank/DDBJ databases">
        <title>Complete Genome Sequence and Methylome Analysis of Sphaerotilus natans subsp. sulfidivorans D-507.</title>
        <authorList>
            <person name="Fomenkov A."/>
            <person name="Gridneva E."/>
            <person name="Smolyakov D."/>
            <person name="Dubinina G."/>
            <person name="Vincze T."/>
            <person name="Grabovich M."/>
            <person name="Roberts R.J."/>
        </authorList>
    </citation>
    <scope>NUCLEOTIDE SEQUENCE [LARGE SCALE GENOMIC DNA]</scope>
    <source>
        <strain evidence="7 8">D-507</strain>
    </source>
</reference>
<evidence type="ECO:0000259" key="5">
    <source>
        <dbReference type="PROSITE" id="PS51755"/>
    </source>
</evidence>
<dbReference type="EMBL" id="CP035708">
    <property type="protein sequence ID" value="QEN02428.1"/>
    <property type="molecule type" value="Genomic_DNA"/>
</dbReference>
<evidence type="ECO:0000313" key="6">
    <source>
        <dbReference type="EMBL" id="MET3605317.1"/>
    </source>
</evidence>
<accession>A0A5C1Q4W2</accession>
<dbReference type="CDD" id="cd00383">
    <property type="entry name" value="trans_reg_C"/>
    <property type="match status" value="1"/>
</dbReference>
<dbReference type="SMART" id="SM00862">
    <property type="entry name" value="Trans_reg_C"/>
    <property type="match status" value="1"/>
</dbReference>
<dbReference type="InterPro" id="IPR011006">
    <property type="entry name" value="CheY-like_superfamily"/>
</dbReference>
<dbReference type="SUPFAM" id="SSF46894">
    <property type="entry name" value="C-terminal effector domain of the bipartite response regulators"/>
    <property type="match status" value="1"/>
</dbReference>
<dbReference type="Pfam" id="PF00072">
    <property type="entry name" value="Response_reg"/>
    <property type="match status" value="1"/>
</dbReference>
<dbReference type="EMBL" id="JBEPLS010000015">
    <property type="protein sequence ID" value="MET3605317.1"/>
    <property type="molecule type" value="Genomic_DNA"/>
</dbReference>
<gene>
    <name evidence="6" type="ORF">ABIC99_003146</name>
    <name evidence="7" type="ORF">EWH46_17800</name>
</gene>
<dbReference type="AlphaFoldDB" id="A0A5C1Q4W2"/>
<dbReference type="SMART" id="SM00448">
    <property type="entry name" value="REC"/>
    <property type="match status" value="1"/>
</dbReference>
<keyword evidence="1 3" id="KW-0238">DNA-binding</keyword>
<dbReference type="InterPro" id="IPR016032">
    <property type="entry name" value="Sig_transdc_resp-reg_C-effctor"/>
</dbReference>
<dbReference type="GO" id="GO:0006355">
    <property type="term" value="P:regulation of DNA-templated transcription"/>
    <property type="evidence" value="ECO:0007669"/>
    <property type="project" value="InterPro"/>
</dbReference>
<evidence type="ECO:0000313" key="9">
    <source>
        <dbReference type="Proteomes" id="UP001549111"/>
    </source>
</evidence>